<keyword evidence="4" id="KW-0600">Photoreceptor protein</keyword>
<keyword evidence="10" id="KW-0677">Repeat</keyword>
<keyword evidence="16" id="KW-0675">Receptor</keyword>
<keyword evidence="13" id="KW-0067">ATP-binding</keyword>
<accession>B8IWT7</accession>
<dbReference type="RefSeq" id="WP_012631180.1">
    <property type="nucleotide sequence ID" value="NC_011887.1"/>
</dbReference>
<evidence type="ECO:0000256" key="4">
    <source>
        <dbReference type="ARBA" id="ARBA00022543"/>
    </source>
</evidence>
<keyword evidence="7" id="KW-0285">Flavoprotein</keyword>
<keyword evidence="19" id="KW-0614">Plasmid</keyword>
<evidence type="ECO:0000256" key="13">
    <source>
        <dbReference type="ARBA" id="ARBA00022840"/>
    </source>
</evidence>
<dbReference type="CDD" id="cd00130">
    <property type="entry name" value="PAS"/>
    <property type="match status" value="2"/>
</dbReference>
<dbReference type="Proteomes" id="UP000008207">
    <property type="component" value="Plasmid pMNOD02"/>
</dbReference>
<dbReference type="Pfam" id="PF07536">
    <property type="entry name" value="HWE_HK"/>
    <property type="match status" value="1"/>
</dbReference>
<evidence type="ECO:0000313" key="19">
    <source>
        <dbReference type="EMBL" id="ACL62978.1"/>
    </source>
</evidence>
<organism evidence="19 20">
    <name type="scientific">Methylobacterium nodulans (strain LMG 21967 / CNCM I-2342 / ORS 2060)</name>
    <dbReference type="NCBI Taxonomy" id="460265"/>
    <lineage>
        <taxon>Bacteria</taxon>
        <taxon>Pseudomonadati</taxon>
        <taxon>Pseudomonadota</taxon>
        <taxon>Alphaproteobacteria</taxon>
        <taxon>Hyphomicrobiales</taxon>
        <taxon>Methylobacteriaceae</taxon>
        <taxon>Methylobacterium</taxon>
    </lineage>
</organism>
<evidence type="ECO:0000256" key="8">
    <source>
        <dbReference type="ARBA" id="ARBA00022643"/>
    </source>
</evidence>
<sequence length="1039" mass="115155">MLSATRGDLPIGVDDVLITAELASRPSRTPDYEAESRALGLLAQEMATNPDRVLQRCAELVIELCHADSAGISILEPGGTTGIFRWHAAAGRFAANLHGTMPREASPCETVIARNSVLLFNEAERFFPDQRRVVPPVYESLLAPWQLNGKPIGTLWALKHTPEGRFDAEDARLLQSLARFASAAYQMTSALKEAKAGREELEWRVAERTIAYSQAYNAAQTSEARLRAALEIETVGAIYLAPEGLIIDANGAFLAMGGYSRADLEGGRLTWQTLTPPEWMAASERALAELKATGQSPPYEKEYFRKDGSRWHALFAGKLLPDGLIFEFVLDITARKQAEQALATELKAMTRLHELSRQVVNGAGLQAALDAILDAAMDLHGADFGDIQLYDEETRTLRIAAQRGFGQPFLDHFAEVDAAEDSACGVALARRERVVIEDVEQEPAFAPSLEAARAAGYRAVQSTPLFTPTGETLGMLSTHFRQPHRLSDLDLRLIDVYGRLASDTIAWMRAETALRESEARLAHELDGARQLQRISSELLPEQRPAALYEQILDAMMAVMGSQAASMQILDPDTGTLKLLAWRGFHPDAAAFWDRVDSNSASTCGEALKTGRRTLVSDIESCGFMAGTKDLEAYRRSNLRAVQSTPLMSRTGRALGMVSTHWREPHEPSIDDFSRFDVLTRQAADLIERAQTEAALRESEERFRQFGETSSDLLWIRDADTLRFEYLNPAFDTIYGECRDRVMGDNTIEQWAELTHPDDRKQALNTLDRLRRGEFVEHEFRIVRPSDGQVRWIRDTDFPLLDVAGQVQRIAGIAKDVTKQKETAERMKVLVAELQHRTRNLIGVVRSTFDRTLAKSSSLDEHRDAFHGCLAALARVNGLLSRLNEGDRISFDELLQAELAGQGVMDREEHGPQVTLAGPKGVRLRSSTVQTLALGLHELVTNAVKHGALSQPEGRLLVQWCVIHGDHGEPRLRVEWQDSGVPVALSPEGQPPRQGYGRELIERALPYQLGAETAYELTPDGVRCTITLPISTRQVEIVDA</sequence>
<keyword evidence="8" id="KW-0288">FMN</keyword>
<evidence type="ECO:0000256" key="6">
    <source>
        <dbReference type="ARBA" id="ARBA00022606"/>
    </source>
</evidence>
<dbReference type="GO" id="GO:0005524">
    <property type="term" value="F:ATP binding"/>
    <property type="evidence" value="ECO:0007669"/>
    <property type="project" value="UniProtKB-KW"/>
</dbReference>
<evidence type="ECO:0000256" key="1">
    <source>
        <dbReference type="ARBA" id="ARBA00000085"/>
    </source>
</evidence>
<evidence type="ECO:0000256" key="11">
    <source>
        <dbReference type="ARBA" id="ARBA00022741"/>
    </source>
</evidence>
<dbReference type="PANTHER" id="PTHR41523:SF8">
    <property type="entry name" value="ETHYLENE RESPONSE SENSOR PROTEIN"/>
    <property type="match status" value="1"/>
</dbReference>
<dbReference type="InterPro" id="IPR013655">
    <property type="entry name" value="PAS_fold_3"/>
</dbReference>
<proteinExistence type="predicted"/>
<geneLocation type="plasmid" evidence="19 20">
    <name>pMNOD02</name>
</geneLocation>
<dbReference type="AlphaFoldDB" id="B8IWT7"/>
<evidence type="ECO:0000259" key="17">
    <source>
        <dbReference type="PROSITE" id="PS50112"/>
    </source>
</evidence>
<protein>
    <recommendedName>
        <fullName evidence="3">Blue-light-activated histidine kinase</fullName>
        <ecNumber evidence="2">2.7.13.3</ecNumber>
    </recommendedName>
</protein>
<dbReference type="InterPro" id="IPR000014">
    <property type="entry name" value="PAS"/>
</dbReference>
<dbReference type="PROSITE" id="PS50113">
    <property type="entry name" value="PAC"/>
    <property type="match status" value="1"/>
</dbReference>
<dbReference type="InterPro" id="IPR001610">
    <property type="entry name" value="PAC"/>
</dbReference>
<evidence type="ECO:0000259" key="18">
    <source>
        <dbReference type="PROSITE" id="PS50113"/>
    </source>
</evidence>
<evidence type="ECO:0000256" key="2">
    <source>
        <dbReference type="ARBA" id="ARBA00012438"/>
    </source>
</evidence>
<evidence type="ECO:0000256" key="5">
    <source>
        <dbReference type="ARBA" id="ARBA00022553"/>
    </source>
</evidence>
<dbReference type="SMART" id="SM00911">
    <property type="entry name" value="HWE_HK"/>
    <property type="match status" value="1"/>
</dbReference>
<keyword evidence="12 19" id="KW-0418">Kinase</keyword>
<keyword evidence="20" id="KW-1185">Reference proteome</keyword>
<feature type="domain" description="PAS" evidence="17">
    <location>
        <begin position="698"/>
        <end position="773"/>
    </location>
</feature>
<evidence type="ECO:0000256" key="15">
    <source>
        <dbReference type="ARBA" id="ARBA00023026"/>
    </source>
</evidence>
<dbReference type="InterPro" id="IPR003018">
    <property type="entry name" value="GAF"/>
</dbReference>
<dbReference type="CDD" id="cd16936">
    <property type="entry name" value="HATPase_RsbW-like"/>
    <property type="match status" value="1"/>
</dbReference>
<dbReference type="GO" id="GO:0004673">
    <property type="term" value="F:protein histidine kinase activity"/>
    <property type="evidence" value="ECO:0007669"/>
    <property type="project" value="UniProtKB-EC"/>
</dbReference>
<dbReference type="InterPro" id="IPR035965">
    <property type="entry name" value="PAS-like_dom_sf"/>
</dbReference>
<evidence type="ECO:0000256" key="3">
    <source>
        <dbReference type="ARBA" id="ARBA00021740"/>
    </source>
</evidence>
<keyword evidence="5" id="KW-0597">Phosphoprotein</keyword>
<evidence type="ECO:0000256" key="12">
    <source>
        <dbReference type="ARBA" id="ARBA00022777"/>
    </source>
</evidence>
<keyword evidence="6" id="KW-0716">Sensory transduction</keyword>
<evidence type="ECO:0000256" key="14">
    <source>
        <dbReference type="ARBA" id="ARBA00022991"/>
    </source>
</evidence>
<dbReference type="Pfam" id="PF13426">
    <property type="entry name" value="PAS_9"/>
    <property type="match status" value="1"/>
</dbReference>
<keyword evidence="11" id="KW-0547">Nucleotide-binding</keyword>
<gene>
    <name evidence="19" type="ordered locus">Mnod_7977</name>
</gene>
<dbReference type="SUPFAM" id="SSF55781">
    <property type="entry name" value="GAF domain-like"/>
    <property type="match status" value="3"/>
</dbReference>
<reference evidence="20" key="1">
    <citation type="submission" date="2009-01" db="EMBL/GenBank/DDBJ databases">
        <title>Complete sequence of plasmid 2 of Methylobacterium nodulans ORS 2060.</title>
        <authorList>
            <consortium name="US DOE Joint Genome Institute"/>
            <person name="Lucas S."/>
            <person name="Copeland A."/>
            <person name="Lapidus A."/>
            <person name="Glavina del Rio T."/>
            <person name="Dalin E."/>
            <person name="Tice H."/>
            <person name="Bruce D."/>
            <person name="Goodwin L."/>
            <person name="Pitluck S."/>
            <person name="Sims D."/>
            <person name="Brettin T."/>
            <person name="Detter J.C."/>
            <person name="Han C."/>
            <person name="Larimer F."/>
            <person name="Land M."/>
            <person name="Hauser L."/>
            <person name="Kyrpides N."/>
            <person name="Ivanova N."/>
            <person name="Marx C.J."/>
            <person name="Richardson P."/>
        </authorList>
    </citation>
    <scope>NUCLEOTIDE SEQUENCE [LARGE SCALE GENOMIC DNA]</scope>
    <source>
        <strain evidence="20">LMG 21967 / CNCM I-2342 / ORS 2060</strain>
        <plasmid evidence="20">Plasmid pMNOD02</plasmid>
    </source>
</reference>
<evidence type="ECO:0000256" key="7">
    <source>
        <dbReference type="ARBA" id="ARBA00022630"/>
    </source>
</evidence>
<dbReference type="Gene3D" id="3.30.450.40">
    <property type="match status" value="3"/>
</dbReference>
<evidence type="ECO:0000256" key="16">
    <source>
        <dbReference type="ARBA" id="ARBA00023170"/>
    </source>
</evidence>
<name>B8IWT7_METNO</name>
<dbReference type="EMBL" id="CP001351">
    <property type="protein sequence ID" value="ACL62978.1"/>
    <property type="molecule type" value="Genomic_DNA"/>
</dbReference>
<dbReference type="Gene3D" id="3.30.565.10">
    <property type="entry name" value="Histidine kinase-like ATPase, C-terminal domain"/>
    <property type="match status" value="1"/>
</dbReference>
<keyword evidence="9" id="KW-0808">Transferase</keyword>
<evidence type="ECO:0000256" key="10">
    <source>
        <dbReference type="ARBA" id="ARBA00022737"/>
    </source>
</evidence>
<dbReference type="Pfam" id="PF13185">
    <property type="entry name" value="GAF_2"/>
    <property type="match status" value="3"/>
</dbReference>
<feature type="domain" description="PAC" evidence="18">
    <location>
        <begin position="775"/>
        <end position="828"/>
    </location>
</feature>
<dbReference type="InterPro" id="IPR011102">
    <property type="entry name" value="Sig_transdc_His_kinase_HWE"/>
</dbReference>
<dbReference type="InterPro" id="IPR029016">
    <property type="entry name" value="GAF-like_dom_sf"/>
</dbReference>
<dbReference type="PANTHER" id="PTHR41523">
    <property type="entry name" value="TWO-COMPONENT SYSTEM SENSOR PROTEIN"/>
    <property type="match status" value="1"/>
</dbReference>
<dbReference type="KEGG" id="mno:Mnod_7977"/>
<feature type="domain" description="PAS" evidence="17">
    <location>
        <begin position="222"/>
        <end position="276"/>
    </location>
</feature>
<keyword evidence="15" id="KW-0843">Virulence</keyword>
<dbReference type="GO" id="GO:0009881">
    <property type="term" value="F:photoreceptor activity"/>
    <property type="evidence" value="ECO:0007669"/>
    <property type="project" value="UniProtKB-KW"/>
</dbReference>
<dbReference type="PROSITE" id="PS50112">
    <property type="entry name" value="PAS"/>
    <property type="match status" value="2"/>
</dbReference>
<dbReference type="EC" id="2.7.13.3" evidence="2"/>
<dbReference type="HOGENOM" id="CLU_292836_0_0_5"/>
<dbReference type="SMART" id="SM00091">
    <property type="entry name" value="PAS"/>
    <property type="match status" value="2"/>
</dbReference>
<dbReference type="SUPFAM" id="SSF55785">
    <property type="entry name" value="PYP-like sensor domain (PAS domain)"/>
    <property type="match status" value="2"/>
</dbReference>
<keyword evidence="14" id="KW-0157">Chromophore</keyword>
<dbReference type="Gene3D" id="3.30.450.20">
    <property type="entry name" value="PAS domain"/>
    <property type="match status" value="2"/>
</dbReference>
<dbReference type="NCBIfam" id="TIGR00229">
    <property type="entry name" value="sensory_box"/>
    <property type="match status" value="2"/>
</dbReference>
<dbReference type="InterPro" id="IPR000700">
    <property type="entry name" value="PAS-assoc_C"/>
</dbReference>
<comment type="catalytic activity">
    <reaction evidence="1">
        <text>ATP + protein L-histidine = ADP + protein N-phospho-L-histidine.</text>
        <dbReference type="EC" id="2.7.13.3"/>
    </reaction>
</comment>
<dbReference type="SUPFAM" id="SSF55874">
    <property type="entry name" value="ATPase domain of HSP90 chaperone/DNA topoisomerase II/histidine kinase"/>
    <property type="match status" value="1"/>
</dbReference>
<dbReference type="InterPro" id="IPR036890">
    <property type="entry name" value="HATPase_C_sf"/>
</dbReference>
<evidence type="ECO:0000313" key="20">
    <source>
        <dbReference type="Proteomes" id="UP000008207"/>
    </source>
</evidence>
<dbReference type="SMART" id="SM00065">
    <property type="entry name" value="GAF"/>
    <property type="match status" value="3"/>
</dbReference>
<dbReference type="SMART" id="SM00086">
    <property type="entry name" value="PAC"/>
    <property type="match status" value="2"/>
</dbReference>
<dbReference type="Pfam" id="PF08447">
    <property type="entry name" value="PAS_3"/>
    <property type="match status" value="1"/>
</dbReference>
<evidence type="ECO:0000256" key="9">
    <source>
        <dbReference type="ARBA" id="ARBA00022679"/>
    </source>
</evidence>